<protein>
    <recommendedName>
        <fullName evidence="4">YpeB-like protein with protease inhibitory function</fullName>
    </recommendedName>
</protein>
<feature type="signal peptide" evidence="1">
    <location>
        <begin position="1"/>
        <end position="20"/>
    </location>
</feature>
<feature type="chain" id="PRO_5015536429" description="YpeB-like protein with protease inhibitory function" evidence="1">
    <location>
        <begin position="21"/>
        <end position="84"/>
    </location>
</feature>
<evidence type="ECO:0000313" key="3">
    <source>
        <dbReference type="Proteomes" id="UP000241247"/>
    </source>
</evidence>
<evidence type="ECO:0000256" key="1">
    <source>
        <dbReference type="SAM" id="SignalP"/>
    </source>
</evidence>
<gene>
    <name evidence="2" type="ORF">C7449_11042</name>
</gene>
<dbReference type="Proteomes" id="UP000241247">
    <property type="component" value="Unassembled WGS sequence"/>
</dbReference>
<proteinExistence type="predicted"/>
<dbReference type="EMBL" id="PZZZ01000010">
    <property type="protein sequence ID" value="PTM90159.1"/>
    <property type="molecule type" value="Genomic_DNA"/>
</dbReference>
<evidence type="ECO:0000313" key="2">
    <source>
        <dbReference type="EMBL" id="PTM90159.1"/>
    </source>
</evidence>
<dbReference type="OrthoDB" id="8303610at2"/>
<accession>A0A2T5ATX2</accession>
<keyword evidence="1" id="KW-0732">Signal</keyword>
<organism evidence="2 3">
    <name type="scientific">Mycoplana dimorpha</name>
    <dbReference type="NCBI Taxonomy" id="28320"/>
    <lineage>
        <taxon>Bacteria</taxon>
        <taxon>Pseudomonadati</taxon>
        <taxon>Pseudomonadota</taxon>
        <taxon>Alphaproteobacteria</taxon>
        <taxon>Hyphomicrobiales</taxon>
        <taxon>Rhizobiaceae</taxon>
        <taxon>Mycoplana</taxon>
    </lineage>
</organism>
<dbReference type="RefSeq" id="WP_108004648.1">
    <property type="nucleotide sequence ID" value="NZ_JBHEEX010000016.1"/>
</dbReference>
<comment type="caution">
    <text evidence="2">The sequence shown here is derived from an EMBL/GenBank/DDBJ whole genome shotgun (WGS) entry which is preliminary data.</text>
</comment>
<dbReference type="AlphaFoldDB" id="A0A2T5ATX2"/>
<name>A0A2T5ATX2_MYCDI</name>
<keyword evidence="3" id="KW-1185">Reference proteome</keyword>
<reference evidence="2 3" key="1">
    <citation type="submission" date="2018-04" db="EMBL/GenBank/DDBJ databases">
        <title>Genomic Encyclopedia of Type Strains, Phase IV (KMG-IV): sequencing the most valuable type-strain genomes for metagenomic binning, comparative biology and taxonomic classification.</title>
        <authorList>
            <person name="Goeker M."/>
        </authorList>
    </citation>
    <scope>NUCLEOTIDE SEQUENCE [LARGE SCALE GENOMIC DNA]</scope>
    <source>
        <strain evidence="2 3">DSM 7138</strain>
    </source>
</reference>
<sequence length="84" mass="8956">MRRLSLVLAALIATISIAQAQEAGSGSDIAPAQARTMAQLLAEGYEIKGTAQASSRYIVFMQKEKSAYACQFVTVTTTRCGLIN</sequence>
<evidence type="ECO:0008006" key="4">
    <source>
        <dbReference type="Google" id="ProtNLM"/>
    </source>
</evidence>